<dbReference type="InParanoid" id="A0A369JUL8"/>
<feature type="compositionally biased region" description="Low complexity" evidence="1">
    <location>
        <begin position="297"/>
        <end position="320"/>
    </location>
</feature>
<gene>
    <name evidence="2" type="ORF">Hypma_006340</name>
</gene>
<dbReference type="Proteomes" id="UP000076154">
    <property type="component" value="Unassembled WGS sequence"/>
</dbReference>
<evidence type="ECO:0000256" key="1">
    <source>
        <dbReference type="SAM" id="MobiDB-lite"/>
    </source>
</evidence>
<comment type="caution">
    <text evidence="2">The sequence shown here is derived from an EMBL/GenBank/DDBJ whole genome shotgun (WGS) entry which is preliminary data.</text>
</comment>
<name>A0A369JUL8_HYPMA</name>
<evidence type="ECO:0000313" key="3">
    <source>
        <dbReference type="Proteomes" id="UP000076154"/>
    </source>
</evidence>
<organism evidence="2 3">
    <name type="scientific">Hypsizygus marmoreus</name>
    <name type="common">White beech mushroom</name>
    <name type="synonym">Agaricus marmoreus</name>
    <dbReference type="NCBI Taxonomy" id="39966"/>
    <lineage>
        <taxon>Eukaryota</taxon>
        <taxon>Fungi</taxon>
        <taxon>Dikarya</taxon>
        <taxon>Basidiomycota</taxon>
        <taxon>Agaricomycotina</taxon>
        <taxon>Agaricomycetes</taxon>
        <taxon>Agaricomycetidae</taxon>
        <taxon>Agaricales</taxon>
        <taxon>Tricholomatineae</taxon>
        <taxon>Lyophyllaceae</taxon>
        <taxon>Hypsizygus</taxon>
    </lineage>
</organism>
<sequence>MATLVSTNAFTASIWNKPRAFQDRTNLEVTPLAHTGPNLSSCPSVVDPQTSDRHLSIKSKNTPGPSIGVERRLRRYSTAEEELEAQFRQCNSEASPRELQIRALEQATAMLSAHAQESRGRAEELRAMLADRQIDPEVYETLKRERWMEEKRQTVFDQDSKVVLQHLENLVHARSPTAHLPIPPAPSQEQKIHANLVKFLELSPTRTLVRHRKSTTSYLERSPRRRTIDRVSSLRLRAFPISNPSFRRHFRSVSLNGHQERPIRDAPFHTTKASHTPTHAFHTPQSLNVVSEEPFLDSDTTSQSSSSISSCVYTPTELSSPTPLTTFTNETICTAHANPATSSATIPTPESENGTATIYLPESHNLSSINTADIYAPLPDYALDLFSQFERTNEIYFPIRSTSIPPSALAQGPSRSTEKPSHPPERKDNPRPNSMPPPSAFLKVPTPTMNQMSSQDPSPPPRLGHSRSHRHLGLGSALFAIPEALSSRLGVDSGGSAKSRSASFLEMAESDGGARIGEDDQARQAKGHRDLGARIRRRFSAIRLARS</sequence>
<feature type="region of interest" description="Disordered" evidence="1">
    <location>
        <begin position="40"/>
        <end position="66"/>
    </location>
</feature>
<feature type="compositionally biased region" description="Polar residues" evidence="1">
    <location>
        <begin position="40"/>
        <end position="49"/>
    </location>
</feature>
<keyword evidence="3" id="KW-1185">Reference proteome</keyword>
<evidence type="ECO:0000313" key="2">
    <source>
        <dbReference type="EMBL" id="RDB26031.1"/>
    </source>
</evidence>
<feature type="compositionally biased region" description="Polar residues" evidence="1">
    <location>
        <begin position="447"/>
        <end position="456"/>
    </location>
</feature>
<feature type="region of interest" description="Disordered" evidence="1">
    <location>
        <begin position="295"/>
        <end position="320"/>
    </location>
</feature>
<dbReference type="OrthoDB" id="3254613at2759"/>
<feature type="compositionally biased region" description="Basic and acidic residues" evidence="1">
    <location>
        <begin position="516"/>
        <end position="528"/>
    </location>
</feature>
<dbReference type="EMBL" id="LUEZ02000040">
    <property type="protein sequence ID" value="RDB26031.1"/>
    <property type="molecule type" value="Genomic_DNA"/>
</dbReference>
<feature type="region of interest" description="Disordered" evidence="1">
    <location>
        <begin position="403"/>
        <end position="469"/>
    </location>
</feature>
<proteinExistence type="predicted"/>
<feature type="region of interest" description="Disordered" evidence="1">
    <location>
        <begin position="509"/>
        <end position="528"/>
    </location>
</feature>
<dbReference type="AlphaFoldDB" id="A0A369JUL8"/>
<accession>A0A369JUL8</accession>
<reference evidence="2" key="1">
    <citation type="submission" date="2018-04" db="EMBL/GenBank/DDBJ databases">
        <title>Whole genome sequencing of Hypsizygus marmoreus.</title>
        <authorList>
            <person name="Choi I.-G."/>
            <person name="Min B."/>
            <person name="Kim J.-G."/>
            <person name="Kim S."/>
            <person name="Oh Y.-L."/>
            <person name="Kong W.-S."/>
            <person name="Park H."/>
            <person name="Jeong J."/>
            <person name="Song E.-S."/>
        </authorList>
    </citation>
    <scope>NUCLEOTIDE SEQUENCE [LARGE SCALE GENOMIC DNA]</scope>
    <source>
        <strain evidence="2">51987-8</strain>
    </source>
</reference>
<feature type="compositionally biased region" description="Basic and acidic residues" evidence="1">
    <location>
        <begin position="416"/>
        <end position="430"/>
    </location>
</feature>
<protein>
    <submittedName>
        <fullName evidence="2">Uncharacterized protein</fullName>
    </submittedName>
</protein>